<evidence type="ECO:0000313" key="1">
    <source>
        <dbReference type="EMBL" id="KAG5999344.1"/>
    </source>
</evidence>
<dbReference type="EMBL" id="SRPW01001729">
    <property type="protein sequence ID" value="KAG5999344.1"/>
    <property type="molecule type" value="Genomic_DNA"/>
</dbReference>
<evidence type="ECO:0008006" key="3">
    <source>
        <dbReference type="Google" id="ProtNLM"/>
    </source>
</evidence>
<gene>
    <name evidence="1" type="ORF">E4U43_002115</name>
</gene>
<accession>A0A9P7N962</accession>
<protein>
    <recommendedName>
        <fullName evidence="3">C2H2-type domain-containing protein</fullName>
    </recommendedName>
</protein>
<keyword evidence="2" id="KW-1185">Reference proteome</keyword>
<sequence length="203" mass="22672">MTCASRASCDAPGSRLCPTRSCFTSDEQQDFLCSGELKSGGRWGCGRRFNWLHDFARHLKTPTGRKCIQPLYDEERQTRARCWTGSPISQQSDESDYSSFSAWPETFMPAQFPESHVPLQTQLQQFPFDFSFPATYYSDYDPDGSSQLQIETNLEDISASLSPVDAEPITLGATVPGISYMAWWQSYMGSISALSRVGDLQAA</sequence>
<name>A0A9P7N962_9HYPO</name>
<dbReference type="OrthoDB" id="21416at2759"/>
<dbReference type="Proteomes" id="UP000748025">
    <property type="component" value="Unassembled WGS sequence"/>
</dbReference>
<reference evidence="1" key="1">
    <citation type="journal article" date="2020" name="bioRxiv">
        <title>Whole genome comparisons of ergot fungi reveals the divergence and evolution of species within the genus Claviceps are the result of varying mechanisms driving genome evolution and host range expansion.</title>
        <authorList>
            <person name="Wyka S.A."/>
            <person name="Mondo S.J."/>
            <person name="Liu M."/>
            <person name="Dettman J."/>
            <person name="Nalam V."/>
            <person name="Broders K.D."/>
        </authorList>
    </citation>
    <scope>NUCLEOTIDE SEQUENCE</scope>
    <source>
        <strain evidence="1">CCC 602</strain>
    </source>
</reference>
<dbReference type="AlphaFoldDB" id="A0A9P7N962"/>
<organism evidence="1 2">
    <name type="scientific">Claviceps pusilla</name>
    <dbReference type="NCBI Taxonomy" id="123648"/>
    <lineage>
        <taxon>Eukaryota</taxon>
        <taxon>Fungi</taxon>
        <taxon>Dikarya</taxon>
        <taxon>Ascomycota</taxon>
        <taxon>Pezizomycotina</taxon>
        <taxon>Sordariomycetes</taxon>
        <taxon>Hypocreomycetidae</taxon>
        <taxon>Hypocreales</taxon>
        <taxon>Clavicipitaceae</taxon>
        <taxon>Claviceps</taxon>
    </lineage>
</organism>
<comment type="caution">
    <text evidence="1">The sequence shown here is derived from an EMBL/GenBank/DDBJ whole genome shotgun (WGS) entry which is preliminary data.</text>
</comment>
<evidence type="ECO:0000313" key="2">
    <source>
        <dbReference type="Proteomes" id="UP000748025"/>
    </source>
</evidence>
<proteinExistence type="predicted"/>